<name>A0A4Q9N4F8_9APHY</name>
<gene>
    <name evidence="1" type="ORF">BD311DRAFT_194065</name>
</gene>
<sequence length="300" mass="32253">MSAHREHRREKEMPRERAEIPRPCRHAQYTGGTLVCSAFTAFGPGPSPPPLHSSSCWPVLTPISVTPCLIVSLGPVCLVEGGTGSRPSVVTSNTDAPSVAHCQTSMSTSRTRAIIIALAVNLLWTRHVFPRVSAKVVEAMQQGFLFDWAGDQSTPIPIAAQCDTLHITWGRRSATGPNPVAPYYLQVYTSAFIVPFVIPAGSGSSFDWPLPFIPGTQFQICMFASNGVTGGCQQIYTVYPTSGSSAPVCQNLTYPAGALDVTAKTQDGTWSQYGWINQCSDITVKPNNGTPPFTYTVCTP</sequence>
<organism evidence="1">
    <name type="scientific">Dichomitus squalens</name>
    <dbReference type="NCBI Taxonomy" id="114155"/>
    <lineage>
        <taxon>Eukaryota</taxon>
        <taxon>Fungi</taxon>
        <taxon>Dikarya</taxon>
        <taxon>Basidiomycota</taxon>
        <taxon>Agaricomycotina</taxon>
        <taxon>Agaricomycetes</taxon>
        <taxon>Polyporales</taxon>
        <taxon>Polyporaceae</taxon>
        <taxon>Dichomitus</taxon>
    </lineage>
</organism>
<dbReference type="EMBL" id="ML143387">
    <property type="protein sequence ID" value="TBU34877.1"/>
    <property type="molecule type" value="Genomic_DNA"/>
</dbReference>
<accession>A0A4Q9N4F8</accession>
<dbReference type="Proteomes" id="UP000292957">
    <property type="component" value="Unassembled WGS sequence"/>
</dbReference>
<evidence type="ECO:0000313" key="1">
    <source>
        <dbReference type="EMBL" id="TBU34877.1"/>
    </source>
</evidence>
<dbReference type="AlphaFoldDB" id="A0A4Q9N4F8"/>
<proteinExistence type="predicted"/>
<protein>
    <submittedName>
        <fullName evidence="1">Uncharacterized protein</fullName>
    </submittedName>
</protein>
<dbReference type="OrthoDB" id="2563021at2759"/>
<reference evidence="1" key="1">
    <citation type="submission" date="2019-01" db="EMBL/GenBank/DDBJ databases">
        <title>Draft genome sequences of three monokaryotic isolates of the white-rot basidiomycete fungus Dichomitus squalens.</title>
        <authorList>
            <consortium name="DOE Joint Genome Institute"/>
            <person name="Lopez S.C."/>
            <person name="Andreopoulos B."/>
            <person name="Pangilinan J."/>
            <person name="Lipzen A."/>
            <person name="Riley R."/>
            <person name="Ahrendt S."/>
            <person name="Ng V."/>
            <person name="Barry K."/>
            <person name="Daum C."/>
            <person name="Grigoriev I.V."/>
            <person name="Hilden K.S."/>
            <person name="Makela M.R."/>
            <person name="de Vries R.P."/>
        </authorList>
    </citation>
    <scope>NUCLEOTIDE SEQUENCE [LARGE SCALE GENOMIC DNA]</scope>
    <source>
        <strain evidence="1">OM18370.1</strain>
    </source>
</reference>